<gene>
    <name evidence="1" type="ORF">QI30_16090</name>
</gene>
<accession>A0A433RR34</accession>
<comment type="caution">
    <text evidence="1">The sequence shown here is derived from an EMBL/GenBank/DDBJ whole genome shotgun (WGS) entry which is preliminary data.</text>
</comment>
<organism evidence="1 2">
    <name type="scientific">Candidatus Kurthia intestinigallinarum</name>
    <dbReference type="NCBI Taxonomy" id="1562256"/>
    <lineage>
        <taxon>Bacteria</taxon>
        <taxon>Bacillati</taxon>
        <taxon>Bacillota</taxon>
        <taxon>Bacilli</taxon>
        <taxon>Bacillales</taxon>
        <taxon>Caryophanaceae</taxon>
        <taxon>Kurthia</taxon>
    </lineage>
</organism>
<protein>
    <recommendedName>
        <fullName evidence="3">N-acetyltransferase domain-containing protein</fullName>
    </recommendedName>
</protein>
<dbReference type="Gene3D" id="3.40.630.30">
    <property type="match status" value="1"/>
</dbReference>
<dbReference type="RefSeq" id="WP_126991620.1">
    <property type="nucleotide sequence ID" value="NZ_JTFC01000041.1"/>
</dbReference>
<proteinExistence type="predicted"/>
<sequence>MDEQTLLQQHIDVLFQQNEVGDLTVLNESPYDKAPQFYVGVTRKKSITKYQEHMAPELRKQLEAIVSDTPNEQLLQAIQLFSAEQKLQHFHLGPFYEIPTIASQIEGPIEITEDNKYLIKEAFPYTHDELAERAPVFTVIEAGVPVSLCCSARQTTEAAEASVFTNEHYRGRGYAVDVVRAWAKKVQQQNRTTFYSTSWDNFSSRMIAEKLAMKRIGIDITLD</sequence>
<keyword evidence="2" id="KW-1185">Reference proteome</keyword>
<reference evidence="1 2" key="1">
    <citation type="submission" date="2014-11" db="EMBL/GenBank/DDBJ databases">
        <title>Genome sequence and analysis of novel Kurthia sp.</title>
        <authorList>
            <person name="Lawson J.N."/>
            <person name="Gonzalez J.E."/>
            <person name="Rinauldi L."/>
            <person name="Xuan Z."/>
            <person name="Firman A."/>
            <person name="Shaddox L."/>
            <person name="Trudeau A."/>
            <person name="Shah S."/>
            <person name="Reiman D."/>
        </authorList>
    </citation>
    <scope>NUCLEOTIDE SEQUENCE [LARGE SCALE GENOMIC DNA]</scope>
    <source>
        <strain evidence="1 2">3B1D</strain>
    </source>
</reference>
<dbReference type="InterPro" id="IPR016181">
    <property type="entry name" value="Acyl_CoA_acyltransferase"/>
</dbReference>
<dbReference type="SUPFAM" id="SSF55729">
    <property type="entry name" value="Acyl-CoA N-acyltransferases (Nat)"/>
    <property type="match status" value="1"/>
</dbReference>
<evidence type="ECO:0000313" key="1">
    <source>
        <dbReference type="EMBL" id="RUS53074.1"/>
    </source>
</evidence>
<evidence type="ECO:0008006" key="3">
    <source>
        <dbReference type="Google" id="ProtNLM"/>
    </source>
</evidence>
<dbReference type="Proteomes" id="UP000288623">
    <property type="component" value="Unassembled WGS sequence"/>
</dbReference>
<dbReference type="AlphaFoldDB" id="A0A433RR34"/>
<dbReference type="OrthoDB" id="8439474at2"/>
<evidence type="ECO:0000313" key="2">
    <source>
        <dbReference type="Proteomes" id="UP000288623"/>
    </source>
</evidence>
<dbReference type="Pfam" id="PF12746">
    <property type="entry name" value="GNAT_acetyltran"/>
    <property type="match status" value="1"/>
</dbReference>
<name>A0A433RR34_9BACL</name>
<dbReference type="InterPro" id="IPR027365">
    <property type="entry name" value="GNAT_acetyltra_YdfB-like"/>
</dbReference>
<dbReference type="EMBL" id="JTFC01000041">
    <property type="protein sequence ID" value="RUS53074.1"/>
    <property type="molecule type" value="Genomic_DNA"/>
</dbReference>